<feature type="transmembrane region" description="Helical" evidence="2">
    <location>
        <begin position="208"/>
        <end position="225"/>
    </location>
</feature>
<gene>
    <name evidence="4" type="ORF">FC47_GL000518</name>
</gene>
<feature type="domain" description="CAAX prenyl protease 2/Lysostaphin resistance protein A-like" evidence="3">
    <location>
        <begin position="126"/>
        <end position="215"/>
    </location>
</feature>
<accession>A0A0R1NZ07</accession>
<evidence type="ECO:0000259" key="3">
    <source>
        <dbReference type="Pfam" id="PF02517"/>
    </source>
</evidence>
<evidence type="ECO:0000256" key="1">
    <source>
        <dbReference type="ARBA" id="ARBA00009067"/>
    </source>
</evidence>
<dbReference type="InterPro" id="IPR003675">
    <property type="entry name" value="Rce1/LyrA-like_dom"/>
</dbReference>
<dbReference type="Proteomes" id="UP000050901">
    <property type="component" value="Unassembled WGS sequence"/>
</dbReference>
<organism evidence="4 5">
    <name type="scientific">Limosilactobacillus mucosae DSM 13345</name>
    <dbReference type="NCBI Taxonomy" id="1423771"/>
    <lineage>
        <taxon>Bacteria</taxon>
        <taxon>Bacillati</taxon>
        <taxon>Bacillota</taxon>
        <taxon>Bacilli</taxon>
        <taxon>Lactobacillales</taxon>
        <taxon>Lactobacillaceae</taxon>
        <taxon>Limosilactobacillus</taxon>
    </lineage>
</organism>
<dbReference type="PANTHER" id="PTHR36435">
    <property type="entry name" value="SLR1288 PROTEIN"/>
    <property type="match status" value="1"/>
</dbReference>
<dbReference type="RefSeq" id="WP_056968480.1">
    <property type="nucleotide sequence ID" value="NZ_AZEQ01000013.1"/>
</dbReference>
<dbReference type="GO" id="GO:0004175">
    <property type="term" value="F:endopeptidase activity"/>
    <property type="evidence" value="ECO:0007669"/>
    <property type="project" value="UniProtKB-ARBA"/>
</dbReference>
<keyword evidence="2" id="KW-1133">Transmembrane helix</keyword>
<keyword evidence="2" id="KW-0472">Membrane</keyword>
<dbReference type="PATRIC" id="fig|1423771.3.peg.527"/>
<protein>
    <recommendedName>
        <fullName evidence="3">CAAX prenyl protease 2/Lysostaphin resistance protein A-like domain-containing protein</fullName>
    </recommendedName>
</protein>
<feature type="transmembrane region" description="Helical" evidence="2">
    <location>
        <begin position="179"/>
        <end position="196"/>
    </location>
</feature>
<comment type="similarity">
    <text evidence="1">Belongs to the UPF0177 family.</text>
</comment>
<reference evidence="4 5" key="1">
    <citation type="journal article" date="2015" name="Genome Announc.">
        <title>Expanding the biotechnology potential of lactobacilli through comparative genomics of 213 strains and associated genera.</title>
        <authorList>
            <person name="Sun Z."/>
            <person name="Harris H.M."/>
            <person name="McCann A."/>
            <person name="Guo C."/>
            <person name="Argimon S."/>
            <person name="Zhang W."/>
            <person name="Yang X."/>
            <person name="Jeffery I.B."/>
            <person name="Cooney J.C."/>
            <person name="Kagawa T.F."/>
            <person name="Liu W."/>
            <person name="Song Y."/>
            <person name="Salvetti E."/>
            <person name="Wrobel A."/>
            <person name="Rasinkangas P."/>
            <person name="Parkhill J."/>
            <person name="Rea M.C."/>
            <person name="O'Sullivan O."/>
            <person name="Ritari J."/>
            <person name="Douillard F.P."/>
            <person name="Paul Ross R."/>
            <person name="Yang R."/>
            <person name="Briner A.E."/>
            <person name="Felis G.E."/>
            <person name="de Vos W.M."/>
            <person name="Barrangou R."/>
            <person name="Klaenhammer T.R."/>
            <person name="Caufield P.W."/>
            <person name="Cui Y."/>
            <person name="Zhang H."/>
            <person name="O'Toole P.W."/>
        </authorList>
    </citation>
    <scope>NUCLEOTIDE SEQUENCE [LARGE SCALE GENOMIC DNA]</scope>
    <source>
        <strain evidence="4 5">DSM 13345</strain>
    </source>
</reference>
<evidence type="ECO:0000313" key="4">
    <source>
        <dbReference type="EMBL" id="KRL25254.1"/>
    </source>
</evidence>
<keyword evidence="2" id="KW-0812">Transmembrane</keyword>
<feature type="transmembrane region" description="Helical" evidence="2">
    <location>
        <begin position="152"/>
        <end position="173"/>
    </location>
</feature>
<dbReference type="PANTHER" id="PTHR36435:SF1">
    <property type="entry name" value="CAAX AMINO TERMINAL PROTEASE FAMILY PROTEIN"/>
    <property type="match status" value="1"/>
</dbReference>
<sequence>MPTDRRPSFPRALLIFSAFCILILMPPEASRNITEHPRLTILWVILYLGFFGLIIVWGQRLYRRYDHFNHRSQSFFAHAKTILGGYMAIVAGEIVLGNLNRLIYHQVQTANNQAIIDTMSGSPIVSVLVCFSAVCLTPFAEELIFRGLFMNLFFNARDFWLPILLSGLVFTLVHASSNIISYLIYFYMGCVLAYVYRSTGNLTNSIGIHLINNLVSILLILPAVIK</sequence>
<comment type="caution">
    <text evidence="4">The sequence shown here is derived from an EMBL/GenBank/DDBJ whole genome shotgun (WGS) entry which is preliminary data.</text>
</comment>
<feature type="transmembrane region" description="Helical" evidence="2">
    <location>
        <begin position="41"/>
        <end position="62"/>
    </location>
</feature>
<evidence type="ECO:0000256" key="2">
    <source>
        <dbReference type="SAM" id="Phobius"/>
    </source>
</evidence>
<dbReference type="GO" id="GO:0080120">
    <property type="term" value="P:CAAX-box protein maturation"/>
    <property type="evidence" value="ECO:0007669"/>
    <property type="project" value="UniProtKB-ARBA"/>
</dbReference>
<dbReference type="EMBL" id="AZEQ01000013">
    <property type="protein sequence ID" value="KRL25254.1"/>
    <property type="molecule type" value="Genomic_DNA"/>
</dbReference>
<dbReference type="Pfam" id="PF02517">
    <property type="entry name" value="Rce1-like"/>
    <property type="match status" value="1"/>
</dbReference>
<dbReference type="InterPro" id="IPR052710">
    <property type="entry name" value="CAAX_protease"/>
</dbReference>
<proteinExistence type="inferred from homology"/>
<evidence type="ECO:0000313" key="5">
    <source>
        <dbReference type="Proteomes" id="UP000050901"/>
    </source>
</evidence>
<dbReference type="AlphaFoldDB" id="A0A0R1NZ07"/>
<feature type="transmembrane region" description="Helical" evidence="2">
    <location>
        <begin position="83"/>
        <end position="103"/>
    </location>
</feature>
<feature type="transmembrane region" description="Helical" evidence="2">
    <location>
        <begin position="123"/>
        <end position="140"/>
    </location>
</feature>
<name>A0A0R1NZ07_LIMMU</name>